<dbReference type="EMBL" id="OZ037944">
    <property type="protein sequence ID" value="CAL1697014.1"/>
    <property type="molecule type" value="Genomic_DNA"/>
</dbReference>
<organism evidence="1 2">
    <name type="scientific">Somion occarium</name>
    <dbReference type="NCBI Taxonomy" id="3059160"/>
    <lineage>
        <taxon>Eukaryota</taxon>
        <taxon>Fungi</taxon>
        <taxon>Dikarya</taxon>
        <taxon>Basidiomycota</taxon>
        <taxon>Agaricomycotina</taxon>
        <taxon>Agaricomycetes</taxon>
        <taxon>Polyporales</taxon>
        <taxon>Cerrenaceae</taxon>
        <taxon>Somion</taxon>
    </lineage>
</organism>
<dbReference type="CDD" id="cd09917">
    <property type="entry name" value="F-box_SF"/>
    <property type="match status" value="1"/>
</dbReference>
<evidence type="ECO:0000313" key="2">
    <source>
        <dbReference type="Proteomes" id="UP001497453"/>
    </source>
</evidence>
<name>A0ABP1CR39_9APHY</name>
<dbReference type="Proteomes" id="UP001497453">
    <property type="component" value="Chromosome 1"/>
</dbReference>
<reference evidence="2" key="1">
    <citation type="submission" date="2024-04" db="EMBL/GenBank/DDBJ databases">
        <authorList>
            <person name="Shaw F."/>
            <person name="Minotto A."/>
        </authorList>
    </citation>
    <scope>NUCLEOTIDE SEQUENCE [LARGE SCALE GENOMIC DNA]</scope>
</reference>
<keyword evidence="2" id="KW-1185">Reference proteome</keyword>
<evidence type="ECO:0008006" key="3">
    <source>
        <dbReference type="Google" id="ProtNLM"/>
    </source>
</evidence>
<gene>
    <name evidence="1" type="ORF">GFSPODELE1_LOCUS1438</name>
</gene>
<proteinExistence type="predicted"/>
<protein>
    <recommendedName>
        <fullName evidence="3">F-box domain-containing protein</fullName>
    </recommendedName>
</protein>
<evidence type="ECO:0000313" key="1">
    <source>
        <dbReference type="EMBL" id="CAL1697014.1"/>
    </source>
</evidence>
<sequence length="372" mass="43301">MGQYFVLFNIDRLEYISYDHKFGEVIFDGSFTSILQWLVKPIGYKPRPLNLMGGTRKVSDDERKISPEMDPSPLRNALGQLAKFPDEILCMVFDNVDTLEDVVRLGFANRYLYNIAYNVVQQRYLQCRAAWAGCRLLCLGDYAESRDLPPGAFTKDEEQEIQEYCDTVDNASPYQYFTKFCDLREPSMPRVEFSIIYDLLDCSDQNGAYSTRMKNYFWAIEHPALMYGTDQLWALCNLSKNEYVRLDAVDAVLGYKAGHPLSLQDMCFSVAQVLACRICWSSEPSFALCYTELNHKGIWAGDRFEITTLDRMEPPKDGKIWKDVSDDAINEAIELWKADYGDEWEERIGDRLNRHSLKMREYNMNMIRQRWP</sequence>
<accession>A0ABP1CR39</accession>